<keyword evidence="1" id="KW-0694">RNA-binding</keyword>
<evidence type="ECO:0000313" key="5">
    <source>
        <dbReference type="Proteomes" id="UP000013776"/>
    </source>
</evidence>
<dbReference type="Pfam" id="PF00076">
    <property type="entry name" value="RRM_1"/>
    <property type="match status" value="1"/>
</dbReference>
<feature type="compositionally biased region" description="Low complexity" evidence="2">
    <location>
        <begin position="127"/>
        <end position="136"/>
    </location>
</feature>
<evidence type="ECO:0000259" key="3">
    <source>
        <dbReference type="PROSITE" id="PS50102"/>
    </source>
</evidence>
<evidence type="ECO:0000256" key="1">
    <source>
        <dbReference type="PROSITE-ProRule" id="PRU00176"/>
    </source>
</evidence>
<sequence>MSQARTKTTISVSNAPESLTKDDFISYFIPFGEIIEVGDPITQATGARTTTIEFEEAADAAAAQDNMDGAELHGQTVTVTLAPPAAHAFEGLGSRVPLWEQEGFIQKYLVNGDGDGDAMQGLERQQDGGAAVGGQAPLPVSVGPMPVK</sequence>
<dbReference type="VEuPathDB" id="FungiDB:TAPDE_000170"/>
<feature type="region of interest" description="Disordered" evidence="2">
    <location>
        <begin position="126"/>
        <end position="148"/>
    </location>
</feature>
<dbReference type="InterPro" id="IPR000504">
    <property type="entry name" value="RRM_dom"/>
</dbReference>
<dbReference type="GO" id="GO:0003723">
    <property type="term" value="F:RNA binding"/>
    <property type="evidence" value="ECO:0007669"/>
    <property type="project" value="UniProtKB-UniRule"/>
</dbReference>
<evidence type="ECO:0000256" key="2">
    <source>
        <dbReference type="SAM" id="MobiDB-lite"/>
    </source>
</evidence>
<comment type="caution">
    <text evidence="4">The sequence shown here is derived from an EMBL/GenBank/DDBJ whole genome shotgun (WGS) entry which is preliminary data.</text>
</comment>
<gene>
    <name evidence="4" type="ORF">TAPDE_000170</name>
</gene>
<evidence type="ECO:0000313" key="4">
    <source>
        <dbReference type="EMBL" id="CCG80639.1"/>
    </source>
</evidence>
<dbReference type="GO" id="GO:0016853">
    <property type="term" value="F:isomerase activity"/>
    <property type="evidence" value="ECO:0007669"/>
    <property type="project" value="UniProtKB-KW"/>
</dbReference>
<dbReference type="eggNOG" id="KOG0111">
    <property type="taxonomic scope" value="Eukaryota"/>
</dbReference>
<dbReference type="InterPro" id="IPR035979">
    <property type="entry name" value="RBD_domain_sf"/>
</dbReference>
<dbReference type="PANTHER" id="PTHR48037:SF1">
    <property type="entry name" value="RRM DOMAIN-CONTAINING PROTEIN"/>
    <property type="match status" value="1"/>
</dbReference>
<organism evidence="4 5">
    <name type="scientific">Taphrina deformans (strain PYCC 5710 / ATCC 11124 / CBS 356.35 / IMI 108563 / JCM 9778 / NBRC 8474)</name>
    <name type="common">Peach leaf curl fungus</name>
    <name type="synonym">Lalaria deformans</name>
    <dbReference type="NCBI Taxonomy" id="1097556"/>
    <lineage>
        <taxon>Eukaryota</taxon>
        <taxon>Fungi</taxon>
        <taxon>Dikarya</taxon>
        <taxon>Ascomycota</taxon>
        <taxon>Taphrinomycotina</taxon>
        <taxon>Taphrinomycetes</taxon>
        <taxon>Taphrinales</taxon>
        <taxon>Taphrinaceae</taxon>
        <taxon>Taphrina</taxon>
    </lineage>
</organism>
<dbReference type="STRING" id="1097556.R4X6E1"/>
<name>R4X6E1_TAPDE</name>
<dbReference type="InterPro" id="IPR012677">
    <property type="entry name" value="Nucleotide-bd_a/b_plait_sf"/>
</dbReference>
<dbReference type="SUPFAM" id="SSF54928">
    <property type="entry name" value="RNA-binding domain, RBD"/>
    <property type="match status" value="1"/>
</dbReference>
<keyword evidence="5" id="KW-1185">Reference proteome</keyword>
<accession>R4X6E1</accession>
<keyword evidence="4" id="KW-0413">Isomerase</keyword>
<feature type="domain" description="RRM" evidence="3">
    <location>
        <begin position="8"/>
        <end position="84"/>
    </location>
</feature>
<proteinExistence type="predicted"/>
<dbReference type="SMART" id="SM00360">
    <property type="entry name" value="RRM"/>
    <property type="match status" value="1"/>
</dbReference>
<dbReference type="Proteomes" id="UP000013776">
    <property type="component" value="Unassembled WGS sequence"/>
</dbReference>
<dbReference type="Gene3D" id="3.30.70.330">
    <property type="match status" value="1"/>
</dbReference>
<dbReference type="EMBL" id="CAHR02000004">
    <property type="protein sequence ID" value="CCG80639.1"/>
    <property type="molecule type" value="Genomic_DNA"/>
</dbReference>
<dbReference type="PANTHER" id="PTHR48037">
    <property type="entry name" value="ATPASE E1"/>
    <property type="match status" value="1"/>
</dbReference>
<dbReference type="AlphaFoldDB" id="R4X6E1"/>
<dbReference type="OrthoDB" id="407442at2759"/>
<protein>
    <submittedName>
        <fullName evidence="4">Peptidyl prolyl cis-trans isomerase Cyclophilin</fullName>
    </submittedName>
</protein>
<reference evidence="4 5" key="1">
    <citation type="journal article" date="2013" name="MBio">
        <title>Genome sequencing of the plant pathogen Taphrina deformans, the causal agent of peach leaf curl.</title>
        <authorList>
            <person name="Cisse O.H."/>
            <person name="Almeida J.M.G.C.F."/>
            <person name="Fonseca A."/>
            <person name="Kumar A.A."/>
            <person name="Salojaervi J."/>
            <person name="Overmyer K."/>
            <person name="Hauser P.M."/>
            <person name="Pagni M."/>
        </authorList>
    </citation>
    <scope>NUCLEOTIDE SEQUENCE [LARGE SCALE GENOMIC DNA]</scope>
    <source>
        <strain evidence="5">PYCC 5710 / ATCC 11124 / CBS 356.35 / IMI 108563 / JCM 9778 / NBRC 8474</strain>
    </source>
</reference>
<dbReference type="PROSITE" id="PS50102">
    <property type="entry name" value="RRM"/>
    <property type="match status" value="1"/>
</dbReference>